<dbReference type="EMBL" id="CM023488">
    <property type="protein sequence ID" value="KAH6924366.1"/>
    <property type="molecule type" value="Genomic_DNA"/>
</dbReference>
<comment type="caution">
    <text evidence="1">The sequence shown here is derived from an EMBL/GenBank/DDBJ whole genome shotgun (WGS) entry which is preliminary data.</text>
</comment>
<evidence type="ECO:0000313" key="2">
    <source>
        <dbReference type="Proteomes" id="UP000821845"/>
    </source>
</evidence>
<accession>A0ACB7RRN7</accession>
<evidence type="ECO:0000313" key="1">
    <source>
        <dbReference type="EMBL" id="KAH6924366.1"/>
    </source>
</evidence>
<sequence>MASRTLLWTLVVSACFLTASASARGVMTTTTDPSLPSSTNSVSTVSRTELTSIFVHPFYKASSKPSGTDGQPSNGEGSSSSNTRPLPARSPLPRRYRPRFGLGRPALAKGLYPSFQVYSANVGHGGHQGEPSGLDSKMASQDKDPFNKPPHNPAVRESKDIPPVLPASPEPRINGTLTATTNDTADEDGSAVTAMVLSESTIWTLALCATMIVAAVAFFAVVLAVCRCRQQRERRKRFMNTHKNIRVMQNMVKIAKRRQKEATMGQGPFARISVS</sequence>
<gene>
    <name evidence="1" type="ORF">HPB50_016319</name>
</gene>
<proteinExistence type="predicted"/>
<reference evidence="1" key="1">
    <citation type="submission" date="2020-05" db="EMBL/GenBank/DDBJ databases">
        <title>Large-scale comparative analyses of tick genomes elucidate their genetic diversity and vector capacities.</title>
        <authorList>
            <person name="Jia N."/>
            <person name="Wang J."/>
            <person name="Shi W."/>
            <person name="Du L."/>
            <person name="Sun Y."/>
            <person name="Zhan W."/>
            <person name="Jiang J."/>
            <person name="Wang Q."/>
            <person name="Zhang B."/>
            <person name="Ji P."/>
            <person name="Sakyi L.B."/>
            <person name="Cui X."/>
            <person name="Yuan T."/>
            <person name="Jiang B."/>
            <person name="Yang W."/>
            <person name="Lam T.T.-Y."/>
            <person name="Chang Q."/>
            <person name="Ding S."/>
            <person name="Wang X."/>
            <person name="Zhu J."/>
            <person name="Ruan X."/>
            <person name="Zhao L."/>
            <person name="Wei J."/>
            <person name="Que T."/>
            <person name="Du C."/>
            <person name="Cheng J."/>
            <person name="Dai P."/>
            <person name="Han X."/>
            <person name="Huang E."/>
            <person name="Gao Y."/>
            <person name="Liu J."/>
            <person name="Shao H."/>
            <person name="Ye R."/>
            <person name="Li L."/>
            <person name="Wei W."/>
            <person name="Wang X."/>
            <person name="Wang C."/>
            <person name="Yang T."/>
            <person name="Huo Q."/>
            <person name="Li W."/>
            <person name="Guo W."/>
            <person name="Chen H."/>
            <person name="Zhou L."/>
            <person name="Ni X."/>
            <person name="Tian J."/>
            <person name="Zhou Y."/>
            <person name="Sheng Y."/>
            <person name="Liu T."/>
            <person name="Pan Y."/>
            <person name="Xia L."/>
            <person name="Li J."/>
            <person name="Zhao F."/>
            <person name="Cao W."/>
        </authorList>
    </citation>
    <scope>NUCLEOTIDE SEQUENCE</scope>
    <source>
        <strain evidence="1">Hyas-2018</strain>
    </source>
</reference>
<name>A0ACB7RRN7_HYAAI</name>
<protein>
    <submittedName>
        <fullName evidence="1">Uncharacterized protein</fullName>
    </submittedName>
</protein>
<dbReference type="Proteomes" id="UP000821845">
    <property type="component" value="Chromosome 8"/>
</dbReference>
<organism evidence="1 2">
    <name type="scientific">Hyalomma asiaticum</name>
    <name type="common">Tick</name>
    <dbReference type="NCBI Taxonomy" id="266040"/>
    <lineage>
        <taxon>Eukaryota</taxon>
        <taxon>Metazoa</taxon>
        <taxon>Ecdysozoa</taxon>
        <taxon>Arthropoda</taxon>
        <taxon>Chelicerata</taxon>
        <taxon>Arachnida</taxon>
        <taxon>Acari</taxon>
        <taxon>Parasitiformes</taxon>
        <taxon>Ixodida</taxon>
        <taxon>Ixodoidea</taxon>
        <taxon>Ixodidae</taxon>
        <taxon>Hyalomminae</taxon>
        <taxon>Hyalomma</taxon>
    </lineage>
</organism>
<keyword evidence="2" id="KW-1185">Reference proteome</keyword>